<dbReference type="Pfam" id="PF25019">
    <property type="entry name" value="LRR_R13L1-DRL21"/>
    <property type="match status" value="1"/>
</dbReference>
<dbReference type="InterPro" id="IPR001611">
    <property type="entry name" value="Leu-rich_rpt"/>
</dbReference>
<dbReference type="Pfam" id="PF23559">
    <property type="entry name" value="WHD_DRP"/>
    <property type="match status" value="1"/>
</dbReference>
<dbReference type="InterPro" id="IPR032675">
    <property type="entry name" value="LRR_dom_sf"/>
</dbReference>
<evidence type="ECO:0000259" key="8">
    <source>
        <dbReference type="Pfam" id="PF18052"/>
    </source>
</evidence>
<dbReference type="GO" id="GO:0006952">
    <property type="term" value="P:defense response"/>
    <property type="evidence" value="ECO:0007669"/>
    <property type="project" value="UniProtKB-KW"/>
</dbReference>
<dbReference type="Gene3D" id="1.20.5.4130">
    <property type="match status" value="1"/>
</dbReference>
<evidence type="ECO:0000259" key="9">
    <source>
        <dbReference type="Pfam" id="PF23559"/>
    </source>
</evidence>
<dbReference type="Gene3D" id="1.10.8.430">
    <property type="entry name" value="Helical domain of apoptotic protease-activating factors"/>
    <property type="match status" value="1"/>
</dbReference>
<dbReference type="InterPro" id="IPR058922">
    <property type="entry name" value="WHD_DRP"/>
</dbReference>
<keyword evidence="6" id="KW-0067">ATP-binding</keyword>
<proteinExistence type="inferred from homology"/>
<evidence type="ECO:0000256" key="3">
    <source>
        <dbReference type="ARBA" id="ARBA00022737"/>
    </source>
</evidence>
<dbReference type="InterPro" id="IPR056789">
    <property type="entry name" value="LRR_R13L1-DRL21"/>
</dbReference>
<dbReference type="InterPro" id="IPR002182">
    <property type="entry name" value="NB-ARC"/>
</dbReference>
<organism evidence="11 12">
    <name type="scientific">Dendrobium thyrsiflorum</name>
    <name type="common">Pinecone-like raceme dendrobium</name>
    <name type="synonym">Orchid</name>
    <dbReference type="NCBI Taxonomy" id="117978"/>
    <lineage>
        <taxon>Eukaryota</taxon>
        <taxon>Viridiplantae</taxon>
        <taxon>Streptophyta</taxon>
        <taxon>Embryophyta</taxon>
        <taxon>Tracheophyta</taxon>
        <taxon>Spermatophyta</taxon>
        <taxon>Magnoliopsida</taxon>
        <taxon>Liliopsida</taxon>
        <taxon>Asparagales</taxon>
        <taxon>Orchidaceae</taxon>
        <taxon>Epidendroideae</taxon>
        <taxon>Malaxideae</taxon>
        <taxon>Dendrobiinae</taxon>
        <taxon>Dendrobium</taxon>
    </lineage>
</organism>
<comment type="similarity">
    <text evidence="1">Belongs to the disease resistance NB-LRR family.</text>
</comment>
<dbReference type="GO" id="GO:0051707">
    <property type="term" value="P:response to other organism"/>
    <property type="evidence" value="ECO:0007669"/>
    <property type="project" value="UniProtKB-ARBA"/>
</dbReference>
<keyword evidence="3" id="KW-0677">Repeat</keyword>
<sequence length="1092" mass="125041">MATKSACREGDEVTGRDYSTIHANKVELQRGIGITQLLKTSAQSALFESSGSLKSAPYCCSALSTSIVGAMANLVVGPIIDKIISVVSDCLINQVGLLMGKKKTLERLREYHPKIQAIVNFASSQEQIRDQNPDLDNWLWQLRDAIDEARDVLDEFESLKLEEQLDKNTEKTKKRKFTRLIQESAPEFIKRLEDAVQRLEEVSTSIDTFLRLLKSIEQKQKVQDVDFDRTHETGSLPKNALIGRDEEKELVMEWLRNPSNDPGKNWYKNISLLCIVGHGGMGKTALLQHVYNDDITEGFETKMWVCVSKNFDVNRVIANMLESFYKKKPDSDSLDALQNLLKKTVTSKKFLLVLDDIWKEEENSDISKWESVFAPLADGEFGSKILVTTRMASVAMMMGNVIKKKTEIFTLKGLKDDDCLELLKSHAGVANPNDHNISRDIVKKLSGYPLAAKVIGCGINSNRMTIRERNFSITSLGENYIYSIIRPSYIFLSNPLRNCFAFCCLFPQDYLFDKDDLVRMWIALGLIQPSHDQEDTMEDIGGRYFDDLVRNSFFDKVEDSPCYKMHVLLHETASKFYPHEYSRVMDDEKLPPEISETIRHLYIQTINPDILREIGKVKYLHSLFLSYEASNQDFSNALTEILKASKSLRLLRIRTPRGLEMIPNDFGNLKHLRCLKIDGRNLAMLPKSLRNLHHLQYIIFEGPPFFSQPQIDEFLRSDINSLCNLRYLILPLNYISSIHGIGKLKSLQELDVFDFRNENGYKIGELMYMNDLRKLRINRLENVVIEEAHSANLSAKGRLTDLTLCWNCTNSRNIDLDENVLDNLQPPKCLWNLSIRNYMGARSARWMNDVNLISNLEKIELINCEKWETLPPFGQLPFLKSLELCNMPKVKLLESRISGNGEFRVFKSLKVLRIERLEALEDWFVAGVAVEDGFLFPSLIELVLKDCPQLKDLPYLPSELKSLEIENIGWMNLNFRSNSNSFPVEILEVSGCQNITSLPLADEIARLVALRHLAIINCPNLISLRKLPDRNIRDPSESLSSLRESPNLPPSLKDLSIWGCHPELFERYREDGGSDRHKIAHIPHIHISTEYY</sequence>
<dbReference type="Proteomes" id="UP001552299">
    <property type="component" value="Unassembled WGS sequence"/>
</dbReference>
<evidence type="ECO:0000313" key="12">
    <source>
        <dbReference type="Proteomes" id="UP001552299"/>
    </source>
</evidence>
<feature type="domain" description="Disease resistance protein winged helix" evidence="9">
    <location>
        <begin position="505"/>
        <end position="571"/>
    </location>
</feature>
<accession>A0ABD0V6K2</accession>
<dbReference type="SUPFAM" id="SSF52058">
    <property type="entry name" value="L domain-like"/>
    <property type="match status" value="1"/>
</dbReference>
<dbReference type="PANTHER" id="PTHR36766:SF40">
    <property type="entry name" value="DISEASE RESISTANCE PROTEIN RGA3"/>
    <property type="match status" value="1"/>
</dbReference>
<dbReference type="AlphaFoldDB" id="A0ABD0V6K2"/>
<dbReference type="Gene3D" id="3.80.10.10">
    <property type="entry name" value="Ribonuclease Inhibitor"/>
    <property type="match status" value="2"/>
</dbReference>
<feature type="domain" description="Disease resistance N-terminal" evidence="8">
    <location>
        <begin position="81"/>
        <end position="170"/>
    </location>
</feature>
<dbReference type="Pfam" id="PF18052">
    <property type="entry name" value="Rx_N"/>
    <property type="match status" value="1"/>
</dbReference>
<dbReference type="InterPro" id="IPR042197">
    <property type="entry name" value="Apaf_helical"/>
</dbReference>
<dbReference type="InterPro" id="IPR027417">
    <property type="entry name" value="P-loop_NTPase"/>
</dbReference>
<dbReference type="SUPFAM" id="SSF52540">
    <property type="entry name" value="P-loop containing nucleoside triphosphate hydrolases"/>
    <property type="match status" value="1"/>
</dbReference>
<evidence type="ECO:0000256" key="6">
    <source>
        <dbReference type="ARBA" id="ARBA00022840"/>
    </source>
</evidence>
<keyword evidence="12" id="KW-1185">Reference proteome</keyword>
<name>A0ABD0V6K2_DENTH</name>
<protein>
    <submittedName>
        <fullName evidence="11">Uncharacterized protein</fullName>
    </submittedName>
</protein>
<dbReference type="GO" id="GO:0005524">
    <property type="term" value="F:ATP binding"/>
    <property type="evidence" value="ECO:0007669"/>
    <property type="project" value="UniProtKB-KW"/>
</dbReference>
<evidence type="ECO:0000256" key="4">
    <source>
        <dbReference type="ARBA" id="ARBA00022741"/>
    </source>
</evidence>
<evidence type="ECO:0000259" key="10">
    <source>
        <dbReference type="Pfam" id="PF25019"/>
    </source>
</evidence>
<dbReference type="PROSITE" id="PS51450">
    <property type="entry name" value="LRR"/>
    <property type="match status" value="1"/>
</dbReference>
<evidence type="ECO:0000313" key="11">
    <source>
        <dbReference type="EMBL" id="KAL0920680.1"/>
    </source>
</evidence>
<evidence type="ECO:0000256" key="1">
    <source>
        <dbReference type="ARBA" id="ARBA00008894"/>
    </source>
</evidence>
<dbReference type="PANTHER" id="PTHR36766">
    <property type="entry name" value="PLANT BROAD-SPECTRUM MILDEW RESISTANCE PROTEIN RPW8"/>
    <property type="match status" value="1"/>
</dbReference>
<keyword evidence="5" id="KW-0611">Plant defense</keyword>
<evidence type="ECO:0000256" key="5">
    <source>
        <dbReference type="ARBA" id="ARBA00022821"/>
    </source>
</evidence>
<keyword evidence="4" id="KW-0547">Nucleotide-binding</keyword>
<evidence type="ECO:0000256" key="2">
    <source>
        <dbReference type="ARBA" id="ARBA00022614"/>
    </source>
</evidence>
<reference evidence="11 12" key="1">
    <citation type="journal article" date="2024" name="Plant Biotechnol. J.">
        <title>Dendrobium thyrsiflorum genome and its molecular insights into genes involved in important horticultural traits.</title>
        <authorList>
            <person name="Chen B."/>
            <person name="Wang J.Y."/>
            <person name="Zheng P.J."/>
            <person name="Li K.L."/>
            <person name="Liang Y.M."/>
            <person name="Chen X.F."/>
            <person name="Zhang C."/>
            <person name="Zhao X."/>
            <person name="He X."/>
            <person name="Zhang G.Q."/>
            <person name="Liu Z.J."/>
            <person name="Xu Q."/>
        </authorList>
    </citation>
    <scope>NUCLEOTIDE SEQUENCE [LARGE SCALE GENOMIC DNA]</scope>
    <source>
        <strain evidence="11">GZMU011</strain>
    </source>
</reference>
<dbReference type="InterPro" id="IPR036388">
    <property type="entry name" value="WH-like_DNA-bd_sf"/>
</dbReference>
<feature type="domain" description="NB-ARC" evidence="7">
    <location>
        <begin position="269"/>
        <end position="428"/>
    </location>
</feature>
<dbReference type="Gene3D" id="1.10.10.10">
    <property type="entry name" value="Winged helix-like DNA-binding domain superfamily/Winged helix DNA-binding domain"/>
    <property type="match status" value="1"/>
</dbReference>
<keyword evidence="2" id="KW-0433">Leucine-rich repeat</keyword>
<evidence type="ECO:0000259" key="7">
    <source>
        <dbReference type="Pfam" id="PF00931"/>
    </source>
</evidence>
<dbReference type="Pfam" id="PF00931">
    <property type="entry name" value="NB-ARC"/>
    <property type="match status" value="1"/>
</dbReference>
<dbReference type="InterPro" id="IPR041118">
    <property type="entry name" value="Rx_N"/>
</dbReference>
<dbReference type="PRINTS" id="PR00364">
    <property type="entry name" value="DISEASERSIST"/>
</dbReference>
<comment type="caution">
    <text evidence="11">The sequence shown here is derived from an EMBL/GenBank/DDBJ whole genome shotgun (WGS) entry which is preliminary data.</text>
</comment>
<gene>
    <name evidence="11" type="ORF">M5K25_009839</name>
</gene>
<dbReference type="EMBL" id="JANQDX010000008">
    <property type="protein sequence ID" value="KAL0920680.1"/>
    <property type="molecule type" value="Genomic_DNA"/>
</dbReference>
<dbReference type="Gene3D" id="3.40.50.300">
    <property type="entry name" value="P-loop containing nucleotide triphosphate hydrolases"/>
    <property type="match status" value="1"/>
</dbReference>
<feature type="domain" description="R13L1/DRL21-like LRR repeat region" evidence="10">
    <location>
        <begin position="763"/>
        <end position="887"/>
    </location>
</feature>